<dbReference type="GO" id="GO:0016705">
    <property type="term" value="F:oxidoreductase activity, acting on paired donors, with incorporation or reduction of molecular oxygen"/>
    <property type="evidence" value="ECO:0007669"/>
    <property type="project" value="InterPro"/>
</dbReference>
<dbReference type="InterPro" id="IPR002401">
    <property type="entry name" value="Cyt_P450_E_grp-I"/>
</dbReference>
<evidence type="ECO:0000256" key="6">
    <source>
        <dbReference type="RuleBase" id="RU000461"/>
    </source>
</evidence>
<comment type="caution">
    <text evidence="7">The sequence shown here is derived from an EMBL/GenBank/DDBJ whole genome shotgun (WGS) entry which is preliminary data.</text>
</comment>
<dbReference type="Pfam" id="PF00067">
    <property type="entry name" value="p450"/>
    <property type="match status" value="1"/>
</dbReference>
<keyword evidence="6" id="KW-0503">Monooxygenase</keyword>
<dbReference type="Gene3D" id="1.10.630.10">
    <property type="entry name" value="Cytochrome P450"/>
    <property type="match status" value="1"/>
</dbReference>
<evidence type="ECO:0000313" key="7">
    <source>
        <dbReference type="EMBL" id="KAF9612255.1"/>
    </source>
</evidence>
<accession>A0A835I633</accession>
<dbReference type="PANTHER" id="PTHR24296">
    <property type="entry name" value="CYTOCHROME P450"/>
    <property type="match status" value="1"/>
</dbReference>
<evidence type="ECO:0000256" key="2">
    <source>
        <dbReference type="ARBA" id="ARBA00022723"/>
    </source>
</evidence>
<dbReference type="AlphaFoldDB" id="A0A835I633"/>
<keyword evidence="4 5" id="KW-0408">Iron</keyword>
<feature type="binding site" description="axial binding residue" evidence="5">
    <location>
        <position position="173"/>
    </location>
    <ligand>
        <name>heme</name>
        <dbReference type="ChEBI" id="CHEBI:30413"/>
    </ligand>
    <ligandPart>
        <name>Fe</name>
        <dbReference type="ChEBI" id="CHEBI:18248"/>
    </ligandPart>
</feature>
<dbReference type="SUPFAM" id="SSF48264">
    <property type="entry name" value="Cytochrome P450"/>
    <property type="match status" value="1"/>
</dbReference>
<name>A0A835I633_9MAGN</name>
<keyword evidence="3 6" id="KW-0560">Oxidoreductase</keyword>
<dbReference type="Proteomes" id="UP000631114">
    <property type="component" value="Unassembled WGS sequence"/>
</dbReference>
<dbReference type="InterPro" id="IPR036396">
    <property type="entry name" value="Cyt_P450_sf"/>
</dbReference>
<dbReference type="GO" id="GO:0044550">
    <property type="term" value="P:secondary metabolite biosynthetic process"/>
    <property type="evidence" value="ECO:0007669"/>
    <property type="project" value="UniProtKB-ARBA"/>
</dbReference>
<evidence type="ECO:0000313" key="8">
    <source>
        <dbReference type="Proteomes" id="UP000631114"/>
    </source>
</evidence>
<dbReference type="PROSITE" id="PS00086">
    <property type="entry name" value="CYTOCHROME_P450"/>
    <property type="match status" value="1"/>
</dbReference>
<keyword evidence="5 6" id="KW-0349">Heme</keyword>
<dbReference type="GO" id="GO:0006629">
    <property type="term" value="P:lipid metabolic process"/>
    <property type="evidence" value="ECO:0007669"/>
    <property type="project" value="UniProtKB-ARBA"/>
</dbReference>
<dbReference type="GO" id="GO:0020037">
    <property type="term" value="F:heme binding"/>
    <property type="evidence" value="ECO:0007669"/>
    <property type="project" value="InterPro"/>
</dbReference>
<keyword evidence="8" id="KW-1185">Reference proteome</keyword>
<dbReference type="InterPro" id="IPR001128">
    <property type="entry name" value="Cyt_P450"/>
</dbReference>
<dbReference type="PRINTS" id="PR00463">
    <property type="entry name" value="EP450I"/>
</dbReference>
<dbReference type="PRINTS" id="PR00385">
    <property type="entry name" value="P450"/>
</dbReference>
<dbReference type="OrthoDB" id="1470350at2759"/>
<gene>
    <name evidence="7" type="ORF">IFM89_038677</name>
</gene>
<sequence length="310" mass="35318">MEEDGVSGSKYDKFLRDTILNFTVAGRDTVSAALTWFFWLLSKNPRVELQIIEELKRKAVSPMNQGKKWKSFDMGDLRGSVYLHGALCETLRLFPSVPFEHKRPLRPDILPSGHRVDTKTKILPLLYSMGRMEEVWGRDCLEFKPERWISDGGGIKYVPSYKFMAFNSGPRTCIGKEIAFTQMKIVVATLLYNYHVEVLEGGALSHSLCIVSSSAERKEYRWILEFPYGVVAGFEDEKRMPIPMRFKPSPSTLDLNSLLGLELNSSRRDMATEYSPFSASWKPMISWNCSARSCGDDIKVLVYGTNSYMS</sequence>
<evidence type="ECO:0000256" key="3">
    <source>
        <dbReference type="ARBA" id="ARBA00023002"/>
    </source>
</evidence>
<dbReference type="InterPro" id="IPR017972">
    <property type="entry name" value="Cyt_P450_CS"/>
</dbReference>
<organism evidence="7 8">
    <name type="scientific">Coptis chinensis</name>
    <dbReference type="NCBI Taxonomy" id="261450"/>
    <lineage>
        <taxon>Eukaryota</taxon>
        <taxon>Viridiplantae</taxon>
        <taxon>Streptophyta</taxon>
        <taxon>Embryophyta</taxon>
        <taxon>Tracheophyta</taxon>
        <taxon>Spermatophyta</taxon>
        <taxon>Magnoliopsida</taxon>
        <taxon>Ranunculales</taxon>
        <taxon>Ranunculaceae</taxon>
        <taxon>Coptidoideae</taxon>
        <taxon>Coptis</taxon>
    </lineage>
</organism>
<comment type="similarity">
    <text evidence="1 6">Belongs to the cytochrome P450 family.</text>
</comment>
<protein>
    <recommendedName>
        <fullName evidence="9">Cytochrome P450</fullName>
    </recommendedName>
</protein>
<proteinExistence type="inferred from homology"/>
<dbReference type="GO" id="GO:0005506">
    <property type="term" value="F:iron ion binding"/>
    <property type="evidence" value="ECO:0007669"/>
    <property type="project" value="InterPro"/>
</dbReference>
<comment type="cofactor">
    <cofactor evidence="5">
        <name>heme</name>
        <dbReference type="ChEBI" id="CHEBI:30413"/>
    </cofactor>
</comment>
<dbReference type="GO" id="GO:0004497">
    <property type="term" value="F:monooxygenase activity"/>
    <property type="evidence" value="ECO:0007669"/>
    <property type="project" value="UniProtKB-KW"/>
</dbReference>
<evidence type="ECO:0008006" key="9">
    <source>
        <dbReference type="Google" id="ProtNLM"/>
    </source>
</evidence>
<keyword evidence="2 5" id="KW-0479">Metal-binding</keyword>
<evidence type="ECO:0000256" key="5">
    <source>
        <dbReference type="PIRSR" id="PIRSR602401-1"/>
    </source>
</evidence>
<reference evidence="7 8" key="1">
    <citation type="submission" date="2020-10" db="EMBL/GenBank/DDBJ databases">
        <title>The Coptis chinensis genome and diversification of protoberbering-type alkaloids.</title>
        <authorList>
            <person name="Wang B."/>
            <person name="Shu S."/>
            <person name="Song C."/>
            <person name="Liu Y."/>
        </authorList>
    </citation>
    <scope>NUCLEOTIDE SEQUENCE [LARGE SCALE GENOMIC DNA]</scope>
    <source>
        <strain evidence="7">HL-2020</strain>
        <tissue evidence="7">Leaf</tissue>
    </source>
</reference>
<dbReference type="EMBL" id="JADFTS010000004">
    <property type="protein sequence ID" value="KAF9612255.1"/>
    <property type="molecule type" value="Genomic_DNA"/>
</dbReference>
<evidence type="ECO:0000256" key="1">
    <source>
        <dbReference type="ARBA" id="ARBA00010617"/>
    </source>
</evidence>
<evidence type="ECO:0000256" key="4">
    <source>
        <dbReference type="ARBA" id="ARBA00023004"/>
    </source>
</evidence>